<comment type="caution">
    <text evidence="2">The sequence shown here is derived from an EMBL/GenBank/DDBJ whole genome shotgun (WGS) entry which is preliminary data.</text>
</comment>
<organism evidence="2 3">
    <name type="scientific">Clonorchis sinensis</name>
    <name type="common">Chinese liver fluke</name>
    <dbReference type="NCBI Taxonomy" id="79923"/>
    <lineage>
        <taxon>Eukaryota</taxon>
        <taxon>Metazoa</taxon>
        <taxon>Spiralia</taxon>
        <taxon>Lophotrochozoa</taxon>
        <taxon>Platyhelminthes</taxon>
        <taxon>Trematoda</taxon>
        <taxon>Digenea</taxon>
        <taxon>Opisthorchiida</taxon>
        <taxon>Opisthorchiata</taxon>
        <taxon>Opisthorchiidae</taxon>
        <taxon>Clonorchis</taxon>
    </lineage>
</organism>
<evidence type="ECO:0000256" key="1">
    <source>
        <dbReference type="SAM" id="SignalP"/>
    </source>
</evidence>
<protein>
    <recommendedName>
        <fullName evidence="4">Secreted protein</fullName>
    </recommendedName>
</protein>
<keyword evidence="3" id="KW-1185">Reference proteome</keyword>
<accession>A0A8T1LXQ6</accession>
<evidence type="ECO:0000313" key="3">
    <source>
        <dbReference type="Proteomes" id="UP000286415"/>
    </source>
</evidence>
<evidence type="ECO:0008006" key="4">
    <source>
        <dbReference type="Google" id="ProtNLM"/>
    </source>
</evidence>
<dbReference type="AlphaFoldDB" id="A0A8T1LXQ6"/>
<evidence type="ECO:0000313" key="2">
    <source>
        <dbReference type="EMBL" id="KAG5441529.1"/>
    </source>
</evidence>
<sequence>MNALRHCLQHTAAFLMFLPSSGQFEPIYPDYCRQNELGTLNPLGDGSVFSYASAVHFSAICCSSCFCLVPHTMNPHRKYYPQQVGLHNTSVVNSGLTAGNGICLVEISQTP</sequence>
<dbReference type="EMBL" id="NIRI02000077">
    <property type="protein sequence ID" value="KAG5441529.1"/>
    <property type="molecule type" value="Genomic_DNA"/>
</dbReference>
<reference evidence="2 3" key="2">
    <citation type="journal article" date="2021" name="Genomics">
        <title>High-quality reference genome for Clonorchis sinensis.</title>
        <authorList>
            <person name="Young N.D."/>
            <person name="Stroehlein A.J."/>
            <person name="Kinkar L."/>
            <person name="Wang T."/>
            <person name="Sohn W.M."/>
            <person name="Chang B.C.H."/>
            <person name="Kaur P."/>
            <person name="Weisz D."/>
            <person name="Dudchenko O."/>
            <person name="Aiden E.L."/>
            <person name="Korhonen P.K."/>
            <person name="Gasser R.B."/>
        </authorList>
    </citation>
    <scope>NUCLEOTIDE SEQUENCE [LARGE SCALE GENOMIC DNA]</scope>
    <source>
        <strain evidence="2">Cs-k2</strain>
    </source>
</reference>
<feature type="signal peptide" evidence="1">
    <location>
        <begin position="1"/>
        <end position="22"/>
    </location>
</feature>
<proteinExistence type="predicted"/>
<dbReference type="Proteomes" id="UP000286415">
    <property type="component" value="Unassembled WGS sequence"/>
</dbReference>
<feature type="chain" id="PRO_5035949052" description="Secreted protein" evidence="1">
    <location>
        <begin position="23"/>
        <end position="111"/>
    </location>
</feature>
<reference evidence="2 3" key="1">
    <citation type="journal article" date="2018" name="Biotechnol. Adv.">
        <title>Improved genomic resources and new bioinformatic workflow for the carcinogenic parasite Clonorchis sinensis: Biotechnological implications.</title>
        <authorList>
            <person name="Wang D."/>
            <person name="Korhonen P.K."/>
            <person name="Gasser R.B."/>
            <person name="Young N.D."/>
        </authorList>
    </citation>
    <scope>NUCLEOTIDE SEQUENCE [LARGE SCALE GENOMIC DNA]</scope>
    <source>
        <strain evidence="2">Cs-k2</strain>
    </source>
</reference>
<name>A0A8T1LXQ6_CLOSI</name>
<keyword evidence="1" id="KW-0732">Signal</keyword>
<gene>
    <name evidence="2" type="ORF">CSKR_202230</name>
</gene>